<evidence type="ECO:0000313" key="2">
    <source>
        <dbReference type="Proteomes" id="UP000199315"/>
    </source>
</evidence>
<sequence length="51" mass="5606">MAESNSQEAVNIEEVQIGLTDVMTGDKNKGRFLGKLLVVQELMEANESPNK</sequence>
<keyword evidence="2" id="KW-1185">Reference proteome</keyword>
<dbReference type="AlphaFoldDB" id="A0A1D3TTJ1"/>
<accession>A0A1D3TTJ1</accession>
<dbReference type="Proteomes" id="UP000199315">
    <property type="component" value="Unassembled WGS sequence"/>
</dbReference>
<evidence type="ECO:0000313" key="1">
    <source>
        <dbReference type="EMBL" id="SCP97315.1"/>
    </source>
</evidence>
<dbReference type="EMBL" id="FMKA01000009">
    <property type="protein sequence ID" value="SCP97315.1"/>
    <property type="molecule type" value="Genomic_DNA"/>
</dbReference>
<name>A0A1D3TTJ1_9FIRM</name>
<reference evidence="1 2" key="1">
    <citation type="submission" date="2016-09" db="EMBL/GenBank/DDBJ databases">
        <authorList>
            <person name="Capua I."/>
            <person name="De Benedictis P."/>
            <person name="Joannis T."/>
            <person name="Lombin L.H."/>
            <person name="Cattoli G."/>
        </authorList>
    </citation>
    <scope>NUCLEOTIDE SEQUENCE [LARGE SCALE GENOMIC DNA]</scope>
    <source>
        <strain evidence="1 2">GluBS11</strain>
    </source>
</reference>
<protein>
    <submittedName>
        <fullName evidence="1">Uncharacterized protein</fullName>
    </submittedName>
</protein>
<dbReference type="RefSeq" id="WP_169823648.1">
    <property type="nucleotide sequence ID" value="NZ_FMKA01000009.1"/>
</dbReference>
<proteinExistence type="predicted"/>
<gene>
    <name evidence="1" type="ORF">SAMN05421730_1009119</name>
</gene>
<organism evidence="1 2">
    <name type="scientific">Anaerobium acetethylicum</name>
    <dbReference type="NCBI Taxonomy" id="1619234"/>
    <lineage>
        <taxon>Bacteria</taxon>
        <taxon>Bacillati</taxon>
        <taxon>Bacillota</taxon>
        <taxon>Clostridia</taxon>
        <taxon>Lachnospirales</taxon>
        <taxon>Lachnospiraceae</taxon>
        <taxon>Anaerobium</taxon>
    </lineage>
</organism>